<dbReference type="PROSITE" id="PS51257">
    <property type="entry name" value="PROKAR_LIPOPROTEIN"/>
    <property type="match status" value="1"/>
</dbReference>
<dbReference type="EMBL" id="QURL01000005">
    <property type="protein sequence ID" value="RFC63101.1"/>
    <property type="molecule type" value="Genomic_DNA"/>
</dbReference>
<dbReference type="Pfam" id="PF22807">
    <property type="entry name" value="TrAA12"/>
    <property type="match status" value="2"/>
</dbReference>
<dbReference type="AlphaFoldDB" id="A0A371X1J5"/>
<dbReference type="RefSeq" id="WP_116683918.1">
    <property type="nucleotide sequence ID" value="NZ_QURL01000005.1"/>
</dbReference>
<feature type="signal peptide" evidence="2">
    <location>
        <begin position="1"/>
        <end position="27"/>
    </location>
</feature>
<feature type="domain" description="Pyrroloquinoline quinone-dependent pyranose dehydrogenase beta-propeller" evidence="3">
    <location>
        <begin position="170"/>
        <end position="293"/>
    </location>
</feature>
<evidence type="ECO:0000256" key="1">
    <source>
        <dbReference type="SAM" id="MobiDB-lite"/>
    </source>
</evidence>
<feature type="region of interest" description="Disordered" evidence="1">
    <location>
        <begin position="445"/>
        <end position="523"/>
    </location>
</feature>
<dbReference type="InterPro" id="IPR054539">
    <property type="entry name" value="Beta-prop_PDH"/>
</dbReference>
<feature type="domain" description="Pyrroloquinoline quinone-dependent pyranose dehydrogenase beta-propeller" evidence="3">
    <location>
        <begin position="335"/>
        <end position="441"/>
    </location>
</feature>
<keyword evidence="2" id="KW-0732">Signal</keyword>
<comment type="caution">
    <text evidence="4">The sequence shown here is derived from an EMBL/GenBank/DDBJ whole genome shotgun (WGS) entry which is preliminary data.</text>
</comment>
<name>A0A371X1J5_9HYPH</name>
<evidence type="ECO:0000256" key="2">
    <source>
        <dbReference type="SAM" id="SignalP"/>
    </source>
</evidence>
<feature type="chain" id="PRO_5016945411" evidence="2">
    <location>
        <begin position="28"/>
        <end position="523"/>
    </location>
</feature>
<protein>
    <submittedName>
        <fullName evidence="4">Sorbosone dehydrogenase family protein</fullName>
    </submittedName>
</protein>
<dbReference type="PANTHER" id="PTHR19328">
    <property type="entry name" value="HEDGEHOG-INTERACTING PROTEIN"/>
    <property type="match status" value="1"/>
</dbReference>
<dbReference type="Gene3D" id="2.120.10.30">
    <property type="entry name" value="TolB, C-terminal domain"/>
    <property type="match status" value="1"/>
</dbReference>
<dbReference type="Proteomes" id="UP000264310">
    <property type="component" value="Unassembled WGS sequence"/>
</dbReference>
<dbReference type="OrthoDB" id="9770043at2"/>
<dbReference type="SUPFAM" id="SSF50952">
    <property type="entry name" value="Soluble quinoprotein glucose dehydrogenase"/>
    <property type="match status" value="1"/>
</dbReference>
<evidence type="ECO:0000313" key="5">
    <source>
        <dbReference type="Proteomes" id="UP000264310"/>
    </source>
</evidence>
<accession>A0A371X1J5</accession>
<gene>
    <name evidence="4" type="ORF">DYI37_14310</name>
</gene>
<organism evidence="4 5">
    <name type="scientific">Fulvimarina endophytica</name>
    <dbReference type="NCBI Taxonomy" id="2293836"/>
    <lineage>
        <taxon>Bacteria</taxon>
        <taxon>Pseudomonadati</taxon>
        <taxon>Pseudomonadota</taxon>
        <taxon>Alphaproteobacteria</taxon>
        <taxon>Hyphomicrobiales</taxon>
        <taxon>Aurantimonadaceae</taxon>
        <taxon>Fulvimarina</taxon>
    </lineage>
</organism>
<dbReference type="InterPro" id="IPR011042">
    <property type="entry name" value="6-blade_b-propeller_TolB-like"/>
</dbReference>
<dbReference type="PANTHER" id="PTHR19328:SF55">
    <property type="entry name" value="BLR6566 PROTEIN"/>
    <property type="match status" value="1"/>
</dbReference>
<keyword evidence="5" id="KW-1185">Reference proteome</keyword>
<proteinExistence type="predicted"/>
<reference evidence="4 5" key="1">
    <citation type="submission" date="2018-08" db="EMBL/GenBank/DDBJ databases">
        <title>Fulvimarina sp. 85, whole genome shotgun sequence.</title>
        <authorList>
            <person name="Tuo L."/>
        </authorList>
    </citation>
    <scope>NUCLEOTIDE SEQUENCE [LARGE SCALE GENOMIC DNA]</scope>
    <source>
        <strain evidence="4 5">85</strain>
    </source>
</reference>
<sequence length="523" mass="55087">MNKTRIPSRPLTASVAAVALLALSACSESDYDISRQIGPDPDLPEPDQSLVPALKVAEVTGWGEGEAPTVPEGLAVSAYARDLGNPRTVHTLPNGDVLVIQSKGPSGKPLNRPKDYIRGWIMSIAHGSGSGPSPETNRITLLRDSNRDGTVDDRSDLLTGLASPFGVAWIDDTLYVATTEAVVSYPYELGQTEITSQPTLVTPLPGGPINHHWTKDLALGPDGRYLYASVGSNSNILERGLEAEKGRAAIWQIDRETGASKVFASGLRNPNGLTFHPDTGELWTVVNERDELGPNLVPDYMTSVKEDAFYGWPWSYYGDHVDERVMPRRPDMVAQAIKPDYALSSHVAALGLTFSNGSALPDAYRSGAFVGEHGSWNRDHFNGYKVVYIPFENGKPNGMPQDVVTGFLDGDEANGRPVGVGVDGTGALLVADDAGNTVWRVAAADGSTTEQPVGTDGVQPAEASASADTEPAEVSNGSEPPPGGSATGEQDAPDANAADPSQTEIAPAVLPEGTVPAGSESGN</sequence>
<dbReference type="InterPro" id="IPR011041">
    <property type="entry name" value="Quinoprot_gluc/sorb_DH_b-prop"/>
</dbReference>
<evidence type="ECO:0000313" key="4">
    <source>
        <dbReference type="EMBL" id="RFC63101.1"/>
    </source>
</evidence>
<evidence type="ECO:0000259" key="3">
    <source>
        <dbReference type="Pfam" id="PF22807"/>
    </source>
</evidence>